<evidence type="ECO:0000313" key="2">
    <source>
        <dbReference type="EMBL" id="GLI54729.1"/>
    </source>
</evidence>
<dbReference type="RefSeq" id="WP_281832676.1">
    <property type="nucleotide sequence ID" value="NZ_BSDY01000001.1"/>
</dbReference>
<dbReference type="EMBL" id="BSDY01000001">
    <property type="protein sequence ID" value="GLI54729.1"/>
    <property type="molecule type" value="Genomic_DNA"/>
</dbReference>
<organism evidence="2 3">
    <name type="scientific">Propionigenium maris DSM 9537</name>
    <dbReference type="NCBI Taxonomy" id="1123000"/>
    <lineage>
        <taxon>Bacteria</taxon>
        <taxon>Fusobacteriati</taxon>
        <taxon>Fusobacteriota</taxon>
        <taxon>Fusobacteriia</taxon>
        <taxon>Fusobacteriales</taxon>
        <taxon>Fusobacteriaceae</taxon>
        <taxon>Propionigenium</taxon>
    </lineage>
</organism>
<comment type="caution">
    <text evidence="2">The sequence shown here is derived from an EMBL/GenBank/DDBJ whole genome shotgun (WGS) entry which is preliminary data.</text>
</comment>
<reference evidence="2" key="1">
    <citation type="submission" date="2022-12" db="EMBL/GenBank/DDBJ databases">
        <title>Reference genome sequencing for broad-spectrum identification of bacterial and archaeal isolates by mass spectrometry.</title>
        <authorList>
            <person name="Sekiguchi Y."/>
            <person name="Tourlousse D.M."/>
        </authorList>
    </citation>
    <scope>NUCLEOTIDE SEQUENCE</scope>
    <source>
        <strain evidence="2">10succ1</strain>
    </source>
</reference>
<evidence type="ECO:0000256" key="1">
    <source>
        <dbReference type="SAM" id="MobiDB-lite"/>
    </source>
</evidence>
<gene>
    <name evidence="2" type="ORF">PM10SUCC1_02440</name>
</gene>
<accession>A0A9W6GGA7</accession>
<feature type="compositionally biased region" description="Basic and acidic residues" evidence="1">
    <location>
        <begin position="153"/>
        <end position="165"/>
    </location>
</feature>
<dbReference type="AlphaFoldDB" id="A0A9W6GGA7"/>
<keyword evidence="3" id="KW-1185">Reference proteome</keyword>
<proteinExistence type="predicted"/>
<dbReference type="Proteomes" id="UP001144471">
    <property type="component" value="Unassembled WGS sequence"/>
</dbReference>
<feature type="region of interest" description="Disordered" evidence="1">
    <location>
        <begin position="141"/>
        <end position="184"/>
    </location>
</feature>
<sequence length="321" mass="36579">MSVNQKYTIGSVQQDKLIEFGLDIKDAFILDYIREVSRLKNVVRKVVDGRTYIWLDYNKMINYLPILSINNKEVIGRRFKKYGDLKLVSRHLHKPFSSTGRTSGTYTFFSLEAKFNSLFEINTIEDSPEEKEAKLREMGLLPHPTEKSDEESTEKSSVHPTEKSDVNTPNNNTPNIDSSSTDSTKEEFISNLMTLLSKSAVRNFNTNTLKNITRFSGNDIKVVERAIAFMKLKNKSITPGVLVAILRDKDFRDAGSIASKEVKRDEKIEFMAGKLGEHEVRRLRGLILQEIGFECSGVDDQLGNILCRKFNQYIDEGGIYV</sequence>
<evidence type="ECO:0000313" key="3">
    <source>
        <dbReference type="Proteomes" id="UP001144471"/>
    </source>
</evidence>
<feature type="compositionally biased region" description="Polar residues" evidence="1">
    <location>
        <begin position="166"/>
        <end position="182"/>
    </location>
</feature>
<name>A0A9W6GGA7_9FUSO</name>
<protein>
    <submittedName>
        <fullName evidence="2">Uncharacterized protein</fullName>
    </submittedName>
</protein>